<gene>
    <name evidence="1" type="ORF">TNCV_3039711</name>
</gene>
<reference evidence="1" key="1">
    <citation type="submission" date="2020-08" db="EMBL/GenBank/DDBJ databases">
        <title>Multicomponent nature underlies the extraordinary mechanical properties of spider dragline silk.</title>
        <authorList>
            <person name="Kono N."/>
            <person name="Nakamura H."/>
            <person name="Mori M."/>
            <person name="Yoshida Y."/>
            <person name="Ohtoshi R."/>
            <person name="Malay A.D."/>
            <person name="Moran D.A.P."/>
            <person name="Tomita M."/>
            <person name="Numata K."/>
            <person name="Arakawa K."/>
        </authorList>
    </citation>
    <scope>NUCLEOTIDE SEQUENCE</scope>
</reference>
<dbReference type="InterPro" id="IPR036397">
    <property type="entry name" value="RNaseH_sf"/>
</dbReference>
<dbReference type="AlphaFoldDB" id="A0A8X6V053"/>
<dbReference type="EMBL" id="BMAU01021212">
    <property type="protein sequence ID" value="GFX99496.1"/>
    <property type="molecule type" value="Genomic_DNA"/>
</dbReference>
<protein>
    <submittedName>
        <fullName evidence="1">Uncharacterized protein</fullName>
    </submittedName>
</protein>
<comment type="caution">
    <text evidence="1">The sequence shown here is derived from an EMBL/GenBank/DDBJ whole genome shotgun (WGS) entry which is preliminary data.</text>
</comment>
<evidence type="ECO:0000313" key="1">
    <source>
        <dbReference type="EMBL" id="GFX99496.1"/>
    </source>
</evidence>
<accession>A0A8X6V053</accession>
<evidence type="ECO:0000313" key="2">
    <source>
        <dbReference type="Proteomes" id="UP000887159"/>
    </source>
</evidence>
<dbReference type="GO" id="GO:0003676">
    <property type="term" value="F:nucleic acid binding"/>
    <property type="evidence" value="ECO:0007669"/>
    <property type="project" value="InterPro"/>
</dbReference>
<dbReference type="Gene3D" id="3.30.420.10">
    <property type="entry name" value="Ribonuclease H-like superfamily/Ribonuclease H"/>
    <property type="match status" value="1"/>
</dbReference>
<keyword evidence="2" id="KW-1185">Reference proteome</keyword>
<sequence length="98" mass="11530">MLLQAFDAIRQHFSSDGNKNFMLSAKRGRKLAFTPTHRRLRLEWYRAQGKWTAVEWNQEVLSDKSRFNFSNDDNSVQVWRPRGDLSLLYSDTPLAQLV</sequence>
<proteinExistence type="predicted"/>
<dbReference type="Proteomes" id="UP000887159">
    <property type="component" value="Unassembled WGS sequence"/>
</dbReference>
<organism evidence="1 2">
    <name type="scientific">Trichonephila clavipes</name>
    <name type="common">Golden silk orbweaver</name>
    <name type="synonym">Nephila clavipes</name>
    <dbReference type="NCBI Taxonomy" id="2585209"/>
    <lineage>
        <taxon>Eukaryota</taxon>
        <taxon>Metazoa</taxon>
        <taxon>Ecdysozoa</taxon>
        <taxon>Arthropoda</taxon>
        <taxon>Chelicerata</taxon>
        <taxon>Arachnida</taxon>
        <taxon>Araneae</taxon>
        <taxon>Araneomorphae</taxon>
        <taxon>Entelegynae</taxon>
        <taxon>Araneoidea</taxon>
        <taxon>Nephilidae</taxon>
        <taxon>Trichonephila</taxon>
    </lineage>
</organism>
<name>A0A8X6V053_TRICX</name>